<dbReference type="AlphaFoldDB" id="A0A0H4QJ98"/>
<dbReference type="PANTHER" id="PTHR37825:SF1">
    <property type="entry name" value="TRNA(MET) CYTIDINE ACETATE LIGASE"/>
    <property type="match status" value="1"/>
</dbReference>
<name>A0A0H4QJ98_9LACO</name>
<keyword evidence="3" id="KW-0963">Cytoplasm</keyword>
<dbReference type="Proteomes" id="UP000036106">
    <property type="component" value="Chromosome"/>
</dbReference>
<protein>
    <recommendedName>
        <fullName evidence="3">tRNA(Met) cytidine acetate ligase</fullName>
        <ecNumber evidence="3">6.3.4.-</ecNumber>
    </recommendedName>
</protein>
<keyword evidence="3" id="KW-0694">RNA-binding</keyword>
<dbReference type="InterPro" id="IPR014729">
    <property type="entry name" value="Rossmann-like_a/b/a_fold"/>
</dbReference>
<feature type="binding site" evidence="3">
    <location>
        <position position="176"/>
    </location>
    <ligand>
        <name>ATP</name>
        <dbReference type="ChEBI" id="CHEBI:30616"/>
    </ligand>
</feature>
<dbReference type="EC" id="6.3.4.-" evidence="3"/>
<dbReference type="GO" id="GO:0016879">
    <property type="term" value="F:ligase activity, forming carbon-nitrogen bonds"/>
    <property type="evidence" value="ECO:0007669"/>
    <property type="project" value="UniProtKB-UniRule"/>
</dbReference>
<keyword evidence="3" id="KW-0547">Nucleotide-binding</keyword>
<dbReference type="EMBL" id="CP012034">
    <property type="protein sequence ID" value="AKP66753.1"/>
    <property type="molecule type" value="Genomic_DNA"/>
</dbReference>
<feature type="binding site" evidence="3">
    <location>
        <position position="151"/>
    </location>
    <ligand>
        <name>ATP</name>
        <dbReference type="ChEBI" id="CHEBI:30616"/>
    </ligand>
</feature>
<dbReference type="PATRIC" id="fig|1007676.4.peg.759"/>
<evidence type="ECO:0000256" key="3">
    <source>
        <dbReference type="HAMAP-Rule" id="MF_01539"/>
    </source>
</evidence>
<comment type="subcellular location">
    <subcellularLocation>
        <location evidence="3">Cytoplasm</location>
    </subcellularLocation>
</comment>
<feature type="binding site" evidence="3">
    <location>
        <begin position="8"/>
        <end position="21"/>
    </location>
    <ligand>
        <name>ATP</name>
        <dbReference type="ChEBI" id="CHEBI:30616"/>
    </ligand>
</feature>
<dbReference type="GO" id="GO:0005524">
    <property type="term" value="F:ATP binding"/>
    <property type="evidence" value="ECO:0007669"/>
    <property type="project" value="UniProtKB-KW"/>
</dbReference>
<dbReference type="PANTHER" id="PTHR37825">
    <property type="entry name" value="TRNA(MET) CYTIDINE ACETATE LIGASE"/>
    <property type="match status" value="1"/>
</dbReference>
<comment type="caution">
    <text evidence="3">Lacks conserved residue(s) required for the propagation of feature annotation.</text>
</comment>
<dbReference type="InterPro" id="IPR008513">
    <property type="entry name" value="tRNA(Met)_cyd_acetate_ligase"/>
</dbReference>
<evidence type="ECO:0000256" key="1">
    <source>
        <dbReference type="ARBA" id="ARBA00022598"/>
    </source>
</evidence>
<dbReference type="KEGG" id="lgn:ABM34_03685"/>
<keyword evidence="5" id="KW-1185">Reference proteome</keyword>
<dbReference type="GO" id="GO:0006400">
    <property type="term" value="P:tRNA modification"/>
    <property type="evidence" value="ECO:0007669"/>
    <property type="project" value="UniProtKB-UniRule"/>
</dbReference>
<comment type="catalytic activity">
    <reaction evidence="3">
        <text>cytidine(34) in elongator tRNA(Met) + acetate + ATP = N(4)-acetylcytidine(34) in elongator tRNA(Met) + AMP + diphosphate</text>
        <dbReference type="Rhea" id="RHEA:58144"/>
        <dbReference type="Rhea" id="RHEA-COMP:10693"/>
        <dbReference type="Rhea" id="RHEA-COMP:10694"/>
        <dbReference type="ChEBI" id="CHEBI:30089"/>
        <dbReference type="ChEBI" id="CHEBI:30616"/>
        <dbReference type="ChEBI" id="CHEBI:33019"/>
        <dbReference type="ChEBI" id="CHEBI:74900"/>
        <dbReference type="ChEBI" id="CHEBI:82748"/>
        <dbReference type="ChEBI" id="CHEBI:456215"/>
    </reaction>
</comment>
<dbReference type="HAMAP" id="MF_01539">
    <property type="entry name" value="TmcAL"/>
    <property type="match status" value="1"/>
</dbReference>
<dbReference type="RefSeq" id="WP_048703502.1">
    <property type="nucleotide sequence ID" value="NZ_CP012034.1"/>
</dbReference>
<reference evidence="5" key="1">
    <citation type="submission" date="2015-07" db="EMBL/GenBank/DDBJ databases">
        <title>Lactobacillus ginsenosidimutans/EMML 3141/ whole genome sequencing.</title>
        <authorList>
            <person name="Kim M.K."/>
            <person name="Im W.-T."/>
            <person name="Srinivasan S."/>
            <person name="Lee J.-J."/>
        </authorList>
    </citation>
    <scope>NUCLEOTIDE SEQUENCE [LARGE SCALE GENOMIC DNA]</scope>
    <source>
        <strain evidence="5">EMML 3041</strain>
    </source>
</reference>
<keyword evidence="3" id="KW-0067">ATP-binding</keyword>
<sequence>MTKVFGFVAEFNPFHNGHKIFIDEIRKKYHPDVLIAIMSGNYVQRGDFAVLDKWKRSAIAVDMGVDLVVELPFYGAVQPANIFAETSIELLHHLGVTDLVFGTEERIDMNMLSHQLIADKIEFKQNFNQSYADNLNQELESQGISLREKPNKLLGVQYITSIISRSYMIDVHQIIRNPSRFSATYIRKNIGSENGLSIDKLVPEKTLLSLMNTPILTWNDFYFFLRYKILTNSTNDLQLVYQMVEGLEYKIKKEMPTSKTFDEFLMSVKSKRYTLARLRRLAMYTLMNVNDKEITDSQADLYIHVLAFNITGQRYLNKYKKNIEIPLITKVGKTESDLMKIELKADAVRKLVNGQEQNFGVIPYIKGDN</sequence>
<keyword evidence="1 3" id="KW-0436">Ligase</keyword>
<keyword evidence="3" id="KW-0820">tRNA-binding</keyword>
<evidence type="ECO:0000313" key="5">
    <source>
        <dbReference type="Proteomes" id="UP000036106"/>
    </source>
</evidence>
<keyword evidence="2 3" id="KW-0819">tRNA processing</keyword>
<evidence type="ECO:0000256" key="2">
    <source>
        <dbReference type="ARBA" id="ARBA00022694"/>
    </source>
</evidence>
<organism evidence="4 5">
    <name type="scientific">Companilactobacillus ginsenosidimutans</name>
    <dbReference type="NCBI Taxonomy" id="1007676"/>
    <lineage>
        <taxon>Bacteria</taxon>
        <taxon>Bacillati</taxon>
        <taxon>Bacillota</taxon>
        <taxon>Bacilli</taxon>
        <taxon>Lactobacillales</taxon>
        <taxon>Lactobacillaceae</taxon>
        <taxon>Companilactobacillus</taxon>
    </lineage>
</organism>
<feature type="binding site" evidence="3">
    <location>
        <position position="102"/>
    </location>
    <ligand>
        <name>ATP</name>
        <dbReference type="ChEBI" id="CHEBI:30616"/>
    </ligand>
</feature>
<dbReference type="GO" id="GO:0000049">
    <property type="term" value="F:tRNA binding"/>
    <property type="evidence" value="ECO:0007669"/>
    <property type="project" value="UniProtKB-KW"/>
</dbReference>
<dbReference type="Gene3D" id="3.40.50.620">
    <property type="entry name" value="HUPs"/>
    <property type="match status" value="1"/>
</dbReference>
<gene>
    <name evidence="3" type="primary">tmcAL</name>
    <name evidence="4" type="ORF">ABM34_03685</name>
</gene>
<dbReference type="STRING" id="1007676.ABM34_03685"/>
<comment type="similarity">
    <text evidence="3">Belongs to the TmcAL family.</text>
</comment>
<dbReference type="OrthoDB" id="9769796at2"/>
<dbReference type="Pfam" id="PF05636">
    <property type="entry name" value="HIGH_NTase1"/>
    <property type="match status" value="1"/>
</dbReference>
<accession>A0A0H4QJ98</accession>
<proteinExistence type="inferred from homology"/>
<dbReference type="GO" id="GO:0005737">
    <property type="term" value="C:cytoplasm"/>
    <property type="evidence" value="ECO:0007669"/>
    <property type="project" value="UniProtKB-SubCell"/>
</dbReference>
<evidence type="ECO:0000313" key="4">
    <source>
        <dbReference type="EMBL" id="AKP66753.1"/>
    </source>
</evidence>
<comment type="function">
    <text evidence="3">Catalyzes the formation of N(4)-acetylcytidine (ac(4)C) at the wobble position of elongator tRNA(Met), using acetate and ATP as substrates. First activates an acetate ion to form acetyladenylate (Ac-AMP) and then transfers the acetyl group to tRNA to form ac(4)C34.</text>
</comment>
<dbReference type="SUPFAM" id="SSF52374">
    <property type="entry name" value="Nucleotidylyl transferase"/>
    <property type="match status" value="1"/>
</dbReference>